<dbReference type="InterPro" id="IPR000595">
    <property type="entry name" value="cNMP-bd_dom"/>
</dbReference>
<comment type="domain">
    <text evidence="16">The segment S4 is probably the voltage-sensor and is characterized by a series of positively charged amino acids. The pore-forming region H5 is enclosed by the transmembrane segments S5 and S6 in the Shaker-type (1P/6TM) and contains the GYGD signature motif which seems to be involved in potassium selectivity.</text>
</comment>
<feature type="repeat" description="ANK" evidence="15">
    <location>
        <begin position="583"/>
        <end position="615"/>
    </location>
</feature>
<dbReference type="OMA" id="EMIFIMF"/>
<dbReference type="Pfam" id="PF13857">
    <property type="entry name" value="Ank_5"/>
    <property type="match status" value="1"/>
</dbReference>
<feature type="repeat" description="ANK" evidence="15">
    <location>
        <begin position="680"/>
        <end position="712"/>
    </location>
</feature>
<feature type="transmembrane region" description="Helical" evidence="16">
    <location>
        <begin position="121"/>
        <end position="139"/>
    </location>
</feature>
<dbReference type="InterPro" id="IPR021789">
    <property type="entry name" value="KHA_dom"/>
</dbReference>
<accession>A0A2G3A0N7</accession>
<evidence type="ECO:0000256" key="15">
    <source>
        <dbReference type="PROSITE-ProRule" id="PRU00023"/>
    </source>
</evidence>
<dbReference type="Gene3D" id="1.10.287.70">
    <property type="match status" value="1"/>
</dbReference>
<keyword evidence="7 16" id="KW-0631">Potassium channel</keyword>
<comment type="caution">
    <text evidence="20">The sequence shown here is derived from an EMBL/GenBank/DDBJ whole genome shotgun (WGS) entry which is preliminary data.</text>
</comment>
<comment type="function">
    <text evidence="16">Potassium channel.</text>
</comment>
<evidence type="ECO:0000256" key="11">
    <source>
        <dbReference type="ARBA" id="ARBA00023043"/>
    </source>
</evidence>
<dbReference type="PROSITE" id="PS50088">
    <property type="entry name" value="ANK_REPEAT"/>
    <property type="match status" value="3"/>
</dbReference>
<dbReference type="Gene3D" id="1.25.40.20">
    <property type="entry name" value="Ankyrin repeat-containing domain"/>
    <property type="match status" value="2"/>
</dbReference>
<keyword evidence="4 16" id="KW-0633">Potassium transport</keyword>
<keyword evidence="14 16" id="KW-0407">Ion channel</keyword>
<reference evidence="20 21" key="2">
    <citation type="journal article" date="2017" name="Genome Biol.">
        <title>New reference genome sequences of hot pepper reveal the massive evolution of plant disease-resistance genes by retroduplication.</title>
        <authorList>
            <person name="Kim S."/>
            <person name="Park J."/>
            <person name="Yeom S.I."/>
            <person name="Kim Y.M."/>
            <person name="Seo E."/>
            <person name="Kim K.T."/>
            <person name="Kim M.S."/>
            <person name="Lee J.M."/>
            <person name="Cheong K."/>
            <person name="Shin H.S."/>
            <person name="Kim S.B."/>
            <person name="Han K."/>
            <person name="Lee J."/>
            <person name="Park M."/>
            <person name="Lee H.A."/>
            <person name="Lee H.Y."/>
            <person name="Lee Y."/>
            <person name="Oh S."/>
            <person name="Lee J.H."/>
            <person name="Choi E."/>
            <person name="Choi E."/>
            <person name="Lee S.E."/>
            <person name="Jeon J."/>
            <person name="Kim H."/>
            <person name="Choi G."/>
            <person name="Song H."/>
            <person name="Lee J."/>
            <person name="Lee S.C."/>
            <person name="Kwon J.K."/>
            <person name="Lee H.Y."/>
            <person name="Koo N."/>
            <person name="Hong Y."/>
            <person name="Kim R.W."/>
            <person name="Kang W.H."/>
            <person name="Huh J.H."/>
            <person name="Kang B.C."/>
            <person name="Yang T.J."/>
            <person name="Lee Y.H."/>
            <person name="Bennetzen J.L."/>
            <person name="Choi D."/>
        </authorList>
    </citation>
    <scope>NUCLEOTIDE SEQUENCE [LARGE SCALE GENOMIC DNA]</scope>
    <source>
        <strain evidence="21">cv. CM334</strain>
    </source>
</reference>
<evidence type="ECO:0000313" key="20">
    <source>
        <dbReference type="EMBL" id="PHT87802.1"/>
    </source>
</evidence>
<comment type="domain">
    <text evidence="16">The KHA domain (rich in hydrophobic and acidic residues) present in the C-terminal part is likely to be important for tetramerization.</text>
</comment>
<dbReference type="InterPro" id="IPR003938">
    <property type="entry name" value="K_chnl_volt-dep_EAG/ELK/ERG"/>
</dbReference>
<keyword evidence="13 16" id="KW-0472">Membrane</keyword>
<proteinExistence type="inferred from homology"/>
<keyword evidence="12 16" id="KW-0406">Ion transport</keyword>
<keyword evidence="8 16" id="KW-0851">Voltage-gated channel</keyword>
<feature type="compositionally biased region" description="Acidic residues" evidence="17">
    <location>
        <begin position="11"/>
        <end position="25"/>
    </location>
</feature>
<gene>
    <name evidence="20" type="ORF">T459_09908</name>
</gene>
<evidence type="ECO:0000256" key="7">
    <source>
        <dbReference type="ARBA" id="ARBA00022826"/>
    </source>
</evidence>
<feature type="transmembrane region" description="Helical" evidence="16">
    <location>
        <begin position="220"/>
        <end position="242"/>
    </location>
</feature>
<feature type="repeat" description="ANK" evidence="15">
    <location>
        <begin position="616"/>
        <end position="648"/>
    </location>
</feature>
<dbReference type="InterPro" id="IPR018490">
    <property type="entry name" value="cNMP-bd_dom_sf"/>
</dbReference>
<evidence type="ECO:0000256" key="8">
    <source>
        <dbReference type="ARBA" id="ARBA00022882"/>
    </source>
</evidence>
<feature type="region of interest" description="Disordered" evidence="17">
    <location>
        <begin position="1"/>
        <end position="29"/>
    </location>
</feature>
<evidence type="ECO:0000256" key="3">
    <source>
        <dbReference type="ARBA" id="ARBA00022448"/>
    </source>
</evidence>
<dbReference type="PANTHER" id="PTHR45743">
    <property type="entry name" value="POTASSIUM CHANNEL AKT1"/>
    <property type="match status" value="1"/>
</dbReference>
<sequence>MERGKGRGREDSEEEEEYKVEDLNEESSNLNTNRLGSNWKNRLKLLRNYSSLDTSVSVRNGQGRESSADGTARGLLIHPDNWWYLVWTQFILIWAVYSSFFTPLEFGFFRGLPENLFLLDIAGQLAFLIDILVLFFVAYRDSHSYRMVYDRKLIAIRYLKSRFLVDLLGCFPWDAIYKACGRKEIVRYILWIRLSRALRVTEFFEKLEKDIRLNYLFTRIIKLFVVELYCTHTAACIFYYLATTLPPWEEGYTWIGSLKMGDYNYVHFREIDLWTRYITSLYFAVVTMATVGYGEIHAVNVREMIFVMIYVSFDMILGAYLLGNMAALIVKGSKTERFRDKMADLIKYMNRNKLGKSISKEIKDHVRLQYESRYNESSILQDIPVSIRAKISRKLYEPYIRGVPLFRGCSQEFIKQIAIRVHEEFFLPGEVILEQGSMADQLYFFCHGKVEELTNLEENETEESLLDLQTYNSVGEISVLCNIPVPYTVQVSELSRLLRIDKQDLVEILGIYFSDGRVIINNLIEGRESSLRSKILESDITLNIAKHESELAMRLNCAAHDGDLYRLSRLIGAGAEPNRTDYDGRSSLHVSASKGHGDVTVFLIQRGVEINARDNFGCTPLLEAVKNGHDHVASLLVEAGALLGIDNDGTCLCEAVAKRDLDYLRRLLANGINPNSKNYDLRTPLHLSASEGLFPISVLLLEAGASVFAVDRWGKSPLDEARVGGNKNLIKLLEDAKGSQLSEFSPSFSRSQDEGPRVRCTVFTSESSDLKDEGRRGVVLWVPRSLDKLINTAKDQLRVSSTNCTVVSEDGAKILDTNMISDGQKLFLVSESTSSF</sequence>
<dbReference type="SUPFAM" id="SSF51206">
    <property type="entry name" value="cAMP-binding domain-like"/>
    <property type="match status" value="1"/>
</dbReference>
<evidence type="ECO:0000256" key="9">
    <source>
        <dbReference type="ARBA" id="ARBA00022958"/>
    </source>
</evidence>
<feature type="transmembrane region" description="Helical" evidence="16">
    <location>
        <begin position="305"/>
        <end position="330"/>
    </location>
</feature>
<dbReference type="InterPro" id="IPR045319">
    <property type="entry name" value="KAT/AKT"/>
</dbReference>
<evidence type="ECO:0000259" key="19">
    <source>
        <dbReference type="PROSITE" id="PS51490"/>
    </source>
</evidence>
<dbReference type="Proteomes" id="UP000222542">
    <property type="component" value="Unassembled WGS sequence"/>
</dbReference>
<feature type="transmembrane region" description="Helical" evidence="16">
    <location>
        <begin position="82"/>
        <end position="101"/>
    </location>
</feature>
<dbReference type="FunFam" id="1.10.287.70:FF:000139">
    <property type="entry name" value="Potassium channel SKOR"/>
    <property type="match status" value="1"/>
</dbReference>
<organism evidence="20 21">
    <name type="scientific">Capsicum annuum</name>
    <name type="common">Capsicum pepper</name>
    <dbReference type="NCBI Taxonomy" id="4072"/>
    <lineage>
        <taxon>Eukaryota</taxon>
        <taxon>Viridiplantae</taxon>
        <taxon>Streptophyta</taxon>
        <taxon>Embryophyta</taxon>
        <taxon>Tracheophyta</taxon>
        <taxon>Spermatophyta</taxon>
        <taxon>Magnoliopsida</taxon>
        <taxon>eudicotyledons</taxon>
        <taxon>Gunneridae</taxon>
        <taxon>Pentapetalae</taxon>
        <taxon>asterids</taxon>
        <taxon>lamiids</taxon>
        <taxon>Solanales</taxon>
        <taxon>Solanaceae</taxon>
        <taxon>Solanoideae</taxon>
        <taxon>Capsiceae</taxon>
        <taxon>Capsicum</taxon>
    </lineage>
</organism>
<evidence type="ECO:0000256" key="13">
    <source>
        <dbReference type="ARBA" id="ARBA00023136"/>
    </source>
</evidence>
<dbReference type="InterPro" id="IPR014710">
    <property type="entry name" value="RmlC-like_jellyroll"/>
</dbReference>
<dbReference type="CDD" id="cd00038">
    <property type="entry name" value="CAP_ED"/>
    <property type="match status" value="1"/>
</dbReference>
<name>A0A2G3A0N7_CAPAN</name>
<keyword evidence="10 16" id="KW-1133">Transmembrane helix</keyword>
<dbReference type="GO" id="GO:0034702">
    <property type="term" value="C:monoatomic ion channel complex"/>
    <property type="evidence" value="ECO:0007669"/>
    <property type="project" value="UniProtKB-KW"/>
</dbReference>
<dbReference type="Gene3D" id="1.10.287.630">
    <property type="entry name" value="Helix hairpin bin"/>
    <property type="match status" value="1"/>
</dbReference>
<dbReference type="GO" id="GO:0005249">
    <property type="term" value="F:voltage-gated potassium channel activity"/>
    <property type="evidence" value="ECO:0007669"/>
    <property type="project" value="UniProtKB-UniRule"/>
</dbReference>
<feature type="domain" description="Cyclic nucleotide-binding" evidence="18">
    <location>
        <begin position="405"/>
        <end position="510"/>
    </location>
</feature>
<dbReference type="Pfam" id="PF12796">
    <property type="entry name" value="Ank_2"/>
    <property type="match status" value="1"/>
</dbReference>
<dbReference type="AlphaFoldDB" id="A0A2G3A0N7"/>
<evidence type="ECO:0000256" key="4">
    <source>
        <dbReference type="ARBA" id="ARBA00022538"/>
    </source>
</evidence>
<keyword evidence="5 16" id="KW-0812">Transmembrane</keyword>
<evidence type="ECO:0000313" key="21">
    <source>
        <dbReference type="Proteomes" id="UP000222542"/>
    </source>
</evidence>
<evidence type="ECO:0000256" key="1">
    <source>
        <dbReference type="ARBA" id="ARBA00004141"/>
    </source>
</evidence>
<evidence type="ECO:0000256" key="12">
    <source>
        <dbReference type="ARBA" id="ARBA00023065"/>
    </source>
</evidence>
<dbReference type="Pfam" id="PF00520">
    <property type="entry name" value="Ion_trans"/>
    <property type="match status" value="1"/>
</dbReference>
<dbReference type="FunFam" id="2.60.120.10:FF:000074">
    <property type="entry name" value="Potassium channel KAT2"/>
    <property type="match status" value="1"/>
</dbReference>
<feature type="compositionally biased region" description="Basic and acidic residues" evidence="17">
    <location>
        <begin position="1"/>
        <end position="10"/>
    </location>
</feature>
<dbReference type="InterPro" id="IPR002110">
    <property type="entry name" value="Ankyrin_rpt"/>
</dbReference>
<dbReference type="Pfam" id="PF11834">
    <property type="entry name" value="KHA"/>
    <property type="match status" value="1"/>
</dbReference>
<evidence type="ECO:0000259" key="18">
    <source>
        <dbReference type="PROSITE" id="PS50042"/>
    </source>
</evidence>
<dbReference type="PRINTS" id="PR01463">
    <property type="entry name" value="EAGCHANLFMLY"/>
</dbReference>
<dbReference type="PROSITE" id="PS50297">
    <property type="entry name" value="ANK_REP_REGION"/>
    <property type="match status" value="3"/>
</dbReference>
<evidence type="ECO:0000256" key="10">
    <source>
        <dbReference type="ARBA" id="ARBA00022989"/>
    </source>
</evidence>
<feature type="transmembrane region" description="Helical" evidence="16">
    <location>
        <begin position="274"/>
        <end position="293"/>
    </location>
</feature>
<dbReference type="PROSITE" id="PS50042">
    <property type="entry name" value="CNMP_BINDING_3"/>
    <property type="match status" value="1"/>
</dbReference>
<dbReference type="InterPro" id="IPR036770">
    <property type="entry name" value="Ankyrin_rpt-contain_sf"/>
</dbReference>
<dbReference type="InterPro" id="IPR005821">
    <property type="entry name" value="Ion_trans_dom"/>
</dbReference>
<dbReference type="EMBL" id="AYRZ02000003">
    <property type="protein sequence ID" value="PHT87802.1"/>
    <property type="molecule type" value="Genomic_DNA"/>
</dbReference>
<dbReference type="Gene3D" id="2.60.120.10">
    <property type="entry name" value="Jelly Rolls"/>
    <property type="match status" value="1"/>
</dbReference>
<keyword evidence="9 16" id="KW-0630">Potassium</keyword>
<dbReference type="STRING" id="4072.A0A2G3A0N7"/>
<protein>
    <recommendedName>
        <fullName evidence="16">Potassium channel</fullName>
    </recommendedName>
</protein>
<evidence type="ECO:0000256" key="14">
    <source>
        <dbReference type="ARBA" id="ARBA00023303"/>
    </source>
</evidence>
<evidence type="ECO:0000256" key="6">
    <source>
        <dbReference type="ARBA" id="ARBA00022737"/>
    </source>
</evidence>
<dbReference type="PANTHER" id="PTHR45743:SF11">
    <property type="entry name" value="POTASSIUM CHANNEL"/>
    <property type="match status" value="1"/>
</dbReference>
<dbReference type="Gramene" id="PHT87802">
    <property type="protein sequence ID" value="PHT87802"/>
    <property type="gene ID" value="T459_09908"/>
</dbReference>
<dbReference type="SUPFAM" id="SSF81324">
    <property type="entry name" value="Voltage-gated potassium channels"/>
    <property type="match status" value="1"/>
</dbReference>
<keyword evidence="11 15" id="KW-0040">ANK repeat</keyword>
<evidence type="ECO:0000256" key="16">
    <source>
        <dbReference type="RuleBase" id="RU369015"/>
    </source>
</evidence>
<evidence type="ECO:0000256" key="5">
    <source>
        <dbReference type="ARBA" id="ARBA00022692"/>
    </source>
</evidence>
<keyword evidence="3 16" id="KW-0813">Transport</keyword>
<dbReference type="PROSITE" id="PS51490">
    <property type="entry name" value="KHA"/>
    <property type="match status" value="1"/>
</dbReference>
<dbReference type="SMART" id="SM00248">
    <property type="entry name" value="ANK"/>
    <property type="match status" value="6"/>
</dbReference>
<evidence type="ECO:0000256" key="2">
    <source>
        <dbReference type="ARBA" id="ARBA00007929"/>
    </source>
</evidence>
<comment type="subunit">
    <text evidence="16">The potassium channel is composed of a homo- or heterotetrameric complex of pore-forming subunits.</text>
</comment>
<keyword evidence="6" id="KW-0677">Repeat</keyword>
<evidence type="ECO:0000256" key="17">
    <source>
        <dbReference type="SAM" id="MobiDB-lite"/>
    </source>
</evidence>
<dbReference type="Pfam" id="PF00027">
    <property type="entry name" value="cNMP_binding"/>
    <property type="match status" value="1"/>
</dbReference>
<reference evidence="20 21" key="1">
    <citation type="journal article" date="2014" name="Nat. Genet.">
        <title>Genome sequence of the hot pepper provides insights into the evolution of pungency in Capsicum species.</title>
        <authorList>
            <person name="Kim S."/>
            <person name="Park M."/>
            <person name="Yeom S.I."/>
            <person name="Kim Y.M."/>
            <person name="Lee J.M."/>
            <person name="Lee H.A."/>
            <person name="Seo E."/>
            <person name="Choi J."/>
            <person name="Cheong K."/>
            <person name="Kim K.T."/>
            <person name="Jung K."/>
            <person name="Lee G.W."/>
            <person name="Oh S.K."/>
            <person name="Bae C."/>
            <person name="Kim S.B."/>
            <person name="Lee H.Y."/>
            <person name="Kim S.Y."/>
            <person name="Kim M.S."/>
            <person name="Kang B.C."/>
            <person name="Jo Y.D."/>
            <person name="Yang H.B."/>
            <person name="Jeong H.J."/>
            <person name="Kang W.H."/>
            <person name="Kwon J.K."/>
            <person name="Shin C."/>
            <person name="Lim J.Y."/>
            <person name="Park J.H."/>
            <person name="Huh J.H."/>
            <person name="Kim J.S."/>
            <person name="Kim B.D."/>
            <person name="Cohen O."/>
            <person name="Paran I."/>
            <person name="Suh M.C."/>
            <person name="Lee S.B."/>
            <person name="Kim Y.K."/>
            <person name="Shin Y."/>
            <person name="Noh S.J."/>
            <person name="Park J."/>
            <person name="Seo Y.S."/>
            <person name="Kwon S.Y."/>
            <person name="Kim H.A."/>
            <person name="Park J.M."/>
            <person name="Kim H.J."/>
            <person name="Choi S.B."/>
            <person name="Bosland P.W."/>
            <person name="Reeves G."/>
            <person name="Jo S.H."/>
            <person name="Lee B.W."/>
            <person name="Cho H.T."/>
            <person name="Choi H.S."/>
            <person name="Lee M.S."/>
            <person name="Yu Y."/>
            <person name="Do Choi Y."/>
            <person name="Park B.S."/>
            <person name="van Deynze A."/>
            <person name="Ashrafi H."/>
            <person name="Hill T."/>
            <person name="Kim W.T."/>
            <person name="Pai H.S."/>
            <person name="Ahn H.K."/>
            <person name="Yeam I."/>
            <person name="Giovannoni J.J."/>
            <person name="Rose J.K."/>
            <person name="Sorensen I."/>
            <person name="Lee S.J."/>
            <person name="Kim R.W."/>
            <person name="Choi I.Y."/>
            <person name="Choi B.S."/>
            <person name="Lim J.S."/>
            <person name="Lee Y.H."/>
            <person name="Choi D."/>
        </authorList>
    </citation>
    <scope>NUCLEOTIDE SEQUENCE [LARGE SCALE GENOMIC DNA]</scope>
    <source>
        <strain evidence="21">cv. CM334</strain>
    </source>
</reference>
<feature type="domain" description="KHA" evidence="19">
    <location>
        <begin position="759"/>
        <end position="836"/>
    </location>
</feature>
<comment type="caution">
    <text evidence="16">Lacks conserved residue(s) required for the propagation of feature annotation.</text>
</comment>
<dbReference type="SMART" id="SM00100">
    <property type="entry name" value="cNMP"/>
    <property type="match status" value="1"/>
</dbReference>
<dbReference type="SUPFAM" id="SSF48403">
    <property type="entry name" value="Ankyrin repeat"/>
    <property type="match status" value="1"/>
</dbReference>
<comment type="similarity">
    <text evidence="2 16">Belongs to the potassium channel family. Plant (TC 1.A.1.4) subfamily.</text>
</comment>
<keyword evidence="21" id="KW-1185">Reference proteome</keyword>
<comment type="subcellular location">
    <subcellularLocation>
        <location evidence="1 16">Membrane</location>
        <topology evidence="1 16">Multi-pass membrane protein</topology>
    </subcellularLocation>
</comment>